<organism evidence="2 3">
    <name type="scientific">Kwoniella dendrophila CBS 6074</name>
    <dbReference type="NCBI Taxonomy" id="1295534"/>
    <lineage>
        <taxon>Eukaryota</taxon>
        <taxon>Fungi</taxon>
        <taxon>Dikarya</taxon>
        <taxon>Basidiomycota</taxon>
        <taxon>Agaricomycotina</taxon>
        <taxon>Tremellomycetes</taxon>
        <taxon>Tremellales</taxon>
        <taxon>Cryptococcaceae</taxon>
        <taxon>Kwoniella</taxon>
    </lineage>
</organism>
<feature type="domain" description="Amidohydrolase 3" evidence="1">
    <location>
        <begin position="54"/>
        <end position="529"/>
    </location>
</feature>
<dbReference type="PANTHER" id="PTHR22642">
    <property type="entry name" value="IMIDAZOLONEPROPIONASE"/>
    <property type="match status" value="1"/>
</dbReference>
<dbReference type="Gene3D" id="2.30.40.10">
    <property type="entry name" value="Urease, subunit C, domain 1"/>
    <property type="match status" value="1"/>
</dbReference>
<dbReference type="InterPro" id="IPR032466">
    <property type="entry name" value="Metal_Hydrolase"/>
</dbReference>
<dbReference type="AlphaFoldDB" id="A0AAX4JNV5"/>
<evidence type="ECO:0000313" key="2">
    <source>
        <dbReference type="EMBL" id="WWC87071.1"/>
    </source>
</evidence>
<name>A0AAX4JNV5_9TREE</name>
<dbReference type="RefSeq" id="XP_066073834.1">
    <property type="nucleotide sequence ID" value="XM_066217737.1"/>
</dbReference>
<dbReference type="SUPFAM" id="SSF51556">
    <property type="entry name" value="Metallo-dependent hydrolases"/>
    <property type="match status" value="1"/>
</dbReference>
<dbReference type="SUPFAM" id="SSF51338">
    <property type="entry name" value="Composite domain of metallo-dependent hydrolases"/>
    <property type="match status" value="1"/>
</dbReference>
<protein>
    <recommendedName>
        <fullName evidence="1">Amidohydrolase 3 domain-containing protein</fullName>
    </recommendedName>
</protein>
<dbReference type="PANTHER" id="PTHR22642:SF2">
    <property type="entry name" value="PROTEIN LONG AFTER FAR-RED 3"/>
    <property type="match status" value="1"/>
</dbReference>
<dbReference type="Pfam" id="PF07969">
    <property type="entry name" value="Amidohydro_3"/>
    <property type="match status" value="1"/>
</dbReference>
<dbReference type="Gene3D" id="3.20.20.140">
    <property type="entry name" value="Metal-dependent hydrolases"/>
    <property type="match status" value="1"/>
</dbReference>
<proteinExistence type="predicted"/>
<keyword evidence="3" id="KW-1185">Reference proteome</keyword>
<evidence type="ECO:0000259" key="1">
    <source>
        <dbReference type="Pfam" id="PF07969"/>
    </source>
</evidence>
<dbReference type="Gene3D" id="3.10.310.70">
    <property type="match status" value="1"/>
</dbReference>
<accession>A0AAX4JNV5</accession>
<dbReference type="InterPro" id="IPR011059">
    <property type="entry name" value="Metal-dep_hydrolase_composite"/>
</dbReference>
<sequence length="532" mass="59948">MSSSNGTTVIRHAPLVGYPDDKLYTVRVVDGVVESIDEESEGKHINGYDKAAAEEIDLGGKEWLSPSMIDWHVHVKLQALHSNRIDLQKCQSASEVLEVVKLALNDPRYDSKQEKNLVGINMRNSNWPDENFLTKEKLNEISPNRPLFLLFNGYHSMRCNSLALKQTKFGENEKEHDGFLVEQDAFDTFPILTTANDQVIDNWILQEGKKAATMGVTEIVDLEMEHNIVQWQRRYKNGNNYLRVHVGMYTEHLKDAIELGLTSGDDIPNTDGLMKVGPYKIVTDGSLGSQTAFCHDHYPGNKSNFGIYYYEPKKLSELIEYGLKYNFKFAIHAIGDKANHLSLKTISEASSKPRKGSTIEHAQMLNLQTISIIDEKTGKVKEHNDLELFKQLDLIASIQPCHLVDDRDLCHKFWPGREHKAYPFKSIVKAGIPIKLGSDAPVSPMNPWEALAVSVTRAGENDEHNPFIKDEILDLEVAWKASTSNGKSRLEVGERADLCILQSDPLKQNAAGLRAMQVNGTMLGGRWTYRNF</sequence>
<reference evidence="2 3" key="1">
    <citation type="submission" date="2024-01" db="EMBL/GenBank/DDBJ databases">
        <title>Comparative genomics of Cryptococcus and Kwoniella reveals pathogenesis evolution and contrasting modes of karyotype evolution via chromosome fusion or intercentromeric recombination.</title>
        <authorList>
            <person name="Coelho M.A."/>
            <person name="David-Palma M."/>
            <person name="Shea T."/>
            <person name="Bowers K."/>
            <person name="McGinley-Smith S."/>
            <person name="Mohammad A.W."/>
            <person name="Gnirke A."/>
            <person name="Yurkov A.M."/>
            <person name="Nowrousian M."/>
            <person name="Sun S."/>
            <person name="Cuomo C.A."/>
            <person name="Heitman J."/>
        </authorList>
    </citation>
    <scope>NUCLEOTIDE SEQUENCE [LARGE SCALE GENOMIC DNA]</scope>
    <source>
        <strain evidence="2 3">CBS 6074</strain>
    </source>
</reference>
<dbReference type="GO" id="GO:0016810">
    <property type="term" value="F:hydrolase activity, acting on carbon-nitrogen (but not peptide) bonds"/>
    <property type="evidence" value="ECO:0007669"/>
    <property type="project" value="InterPro"/>
</dbReference>
<dbReference type="GeneID" id="91092629"/>
<dbReference type="Proteomes" id="UP001355207">
    <property type="component" value="Chromosome 2"/>
</dbReference>
<gene>
    <name evidence="2" type="ORF">L201_001957</name>
</gene>
<dbReference type="EMBL" id="CP144099">
    <property type="protein sequence ID" value="WWC87071.1"/>
    <property type="molecule type" value="Genomic_DNA"/>
</dbReference>
<evidence type="ECO:0000313" key="3">
    <source>
        <dbReference type="Proteomes" id="UP001355207"/>
    </source>
</evidence>
<dbReference type="InterPro" id="IPR013108">
    <property type="entry name" value="Amidohydro_3"/>
</dbReference>